<name>A0A8J2MRZ2_9BILA</name>
<evidence type="ECO:0000313" key="1">
    <source>
        <dbReference type="EMBL" id="CAG9537838.1"/>
    </source>
</evidence>
<dbReference type="AlphaFoldDB" id="A0A8J2MRZ2"/>
<dbReference type="OrthoDB" id="5857239at2759"/>
<reference evidence="1" key="1">
    <citation type="submission" date="2021-09" db="EMBL/GenBank/DDBJ databases">
        <authorList>
            <consortium name="Pathogen Informatics"/>
        </authorList>
    </citation>
    <scope>NUCLEOTIDE SEQUENCE</scope>
</reference>
<organism evidence="1 2">
    <name type="scientific">Cercopithifilaria johnstoni</name>
    <dbReference type="NCBI Taxonomy" id="2874296"/>
    <lineage>
        <taxon>Eukaryota</taxon>
        <taxon>Metazoa</taxon>
        <taxon>Ecdysozoa</taxon>
        <taxon>Nematoda</taxon>
        <taxon>Chromadorea</taxon>
        <taxon>Rhabditida</taxon>
        <taxon>Spirurina</taxon>
        <taxon>Spiruromorpha</taxon>
        <taxon>Filarioidea</taxon>
        <taxon>Onchocercidae</taxon>
        <taxon>Cercopithifilaria</taxon>
    </lineage>
</organism>
<protein>
    <submittedName>
        <fullName evidence="1">Uncharacterized protein</fullName>
    </submittedName>
</protein>
<keyword evidence="2" id="KW-1185">Reference proteome</keyword>
<evidence type="ECO:0000313" key="2">
    <source>
        <dbReference type="Proteomes" id="UP000746747"/>
    </source>
</evidence>
<dbReference type="Proteomes" id="UP000746747">
    <property type="component" value="Unassembled WGS sequence"/>
</dbReference>
<gene>
    <name evidence="1" type="ORF">CJOHNSTONI_LOCUS7601</name>
</gene>
<comment type="caution">
    <text evidence="1">The sequence shown here is derived from an EMBL/GenBank/DDBJ whole genome shotgun (WGS) entry which is preliminary data.</text>
</comment>
<sequence>MKKKLFSQLLAILRNKSRKNGTKSKERKITLPNGTLITLECSPGQHGCGTASAQLNSFQRMPTILEEAEVCF</sequence>
<dbReference type="EMBL" id="CAKAEH010001592">
    <property type="protein sequence ID" value="CAG9537838.1"/>
    <property type="molecule type" value="Genomic_DNA"/>
</dbReference>
<proteinExistence type="predicted"/>
<accession>A0A8J2MRZ2</accession>